<dbReference type="EMBL" id="SPLM01000041">
    <property type="protein sequence ID" value="TMW64070.1"/>
    <property type="molecule type" value="Genomic_DNA"/>
</dbReference>
<dbReference type="Proteomes" id="UP000794436">
    <property type="component" value="Unassembled WGS sequence"/>
</dbReference>
<evidence type="ECO:0000256" key="1">
    <source>
        <dbReference type="SAM" id="MobiDB-lite"/>
    </source>
</evidence>
<reference evidence="2" key="1">
    <citation type="submission" date="2019-03" db="EMBL/GenBank/DDBJ databases">
        <title>Long read genome sequence of the mycoparasitic Pythium oligandrum ATCC 38472 isolated from sugarbeet rhizosphere.</title>
        <authorList>
            <person name="Gaulin E."/>
        </authorList>
    </citation>
    <scope>NUCLEOTIDE SEQUENCE</scope>
    <source>
        <strain evidence="2">ATCC 38472_TT</strain>
    </source>
</reference>
<feature type="region of interest" description="Disordered" evidence="1">
    <location>
        <begin position="33"/>
        <end position="75"/>
    </location>
</feature>
<dbReference type="PANTHER" id="PTHR37067:SF3">
    <property type="entry name" value="PX DOMAIN-CONTAINING PROTEIN"/>
    <property type="match status" value="1"/>
</dbReference>
<comment type="caution">
    <text evidence="2">The sequence shown here is derived from an EMBL/GenBank/DDBJ whole genome shotgun (WGS) entry which is preliminary data.</text>
</comment>
<name>A0A8K1CK03_PYTOL</name>
<feature type="compositionally biased region" description="Low complexity" evidence="1">
    <location>
        <begin position="34"/>
        <end position="54"/>
    </location>
</feature>
<dbReference type="OrthoDB" id="125868at2759"/>
<feature type="compositionally biased region" description="Basic and acidic residues" evidence="1">
    <location>
        <begin position="520"/>
        <end position="534"/>
    </location>
</feature>
<dbReference type="PANTHER" id="PTHR37067">
    <property type="entry name" value="PX DOMAIN-CONTAINING PROTEIN"/>
    <property type="match status" value="1"/>
</dbReference>
<organism evidence="2 3">
    <name type="scientific">Pythium oligandrum</name>
    <name type="common">Mycoparasitic fungus</name>
    <dbReference type="NCBI Taxonomy" id="41045"/>
    <lineage>
        <taxon>Eukaryota</taxon>
        <taxon>Sar</taxon>
        <taxon>Stramenopiles</taxon>
        <taxon>Oomycota</taxon>
        <taxon>Peronosporomycetes</taxon>
        <taxon>Pythiales</taxon>
        <taxon>Pythiaceae</taxon>
        <taxon>Pythium</taxon>
    </lineage>
</organism>
<evidence type="ECO:0000313" key="2">
    <source>
        <dbReference type="EMBL" id="TMW64070.1"/>
    </source>
</evidence>
<feature type="region of interest" description="Disordered" evidence="1">
    <location>
        <begin position="520"/>
        <end position="540"/>
    </location>
</feature>
<gene>
    <name evidence="2" type="ORF">Poli38472_014187</name>
</gene>
<accession>A0A8K1CK03</accession>
<evidence type="ECO:0000313" key="3">
    <source>
        <dbReference type="Proteomes" id="UP000794436"/>
    </source>
</evidence>
<keyword evidence="3" id="KW-1185">Reference proteome</keyword>
<dbReference type="AlphaFoldDB" id="A0A8K1CK03"/>
<protein>
    <submittedName>
        <fullName evidence="2">Uncharacterized protein</fullName>
    </submittedName>
</protein>
<sequence>MIMALPDAPDAVVQFSPDELDLLFETTEALDEQLPLSPTLSGSTTTLSETASEADAGTTQRTRRREIEKMSRRRRQATLHEMRRHVQDLERELARLSVTPQVHKTSDQVVPLDTVMQKLRKRLKTLDFERRRLEAEEKELRYMLQAKHLLSESMEAFSALVDDWTDDTTWKFEQDCQLFEPISTAEQFRVMREVYDGILQYERSGAHVSSGQAFMGWTDRRVGDPYEPGMQFTFSKTFTGQDPERLMLNSWLAFFKAECVKQAFFPSSVGISVQILQQPSEDVMVIYRRTNHITISFRTIFLLFRLRTEDGFSICLRSIPAPAIHASLTSDAGKWVELCSWIQFKQRRDSSGAPTGCRVIFGGEVLHDHPTMTPSPLIQDEELLIAILMPRRAASASVAAAEPKRQRREYPWRDEYAVEFGVRPIQRDAASGDVVLVECGFCASFGREERANEPSTPVETLSNGAKKTRARTRNIAQWKYPFRTDNMRSHHQHQHPLKWHEYTLLLERVKQESIAGRLEQVAKRSEQHDNEAGHAEPAGQAHDQLRSFFLVSERRMLTAQTSAVHLPDACDDELDGPRIGSDRALHVEITSPDIVDKIVGQLCDRDANPHVLQLPSHFVKRSRSDPNSNYSLEIPSARTYSLIRKILATGVSFDHVPQLLHIASDGQVAGVSRQDVVAYAQCIISTSLQLVADAMRSAWTYTLRLTVEVPSPDAVAMLHLRVRLPDRKGVQVSEHHVLVLPLRATLENVPQTLSSVFSALDKQWEGKLMGVSTDGAIHHLPREHSRVLEELVASLASTASTPLYQVFDSLASFETALQIVWNTASKTALKPFVDSFMHAANMLQYHPDWACDNDGFCPSVMIDDVWSALASLRWFLGHRDSITSFLSTGPELKLHLWWWLTALVLVDVLSSCEGVLEQIKREYLDSEPFASLVKRLADELVEKCGVHLGDLHNQNTFNEASTLVESIANPEFAQKGDVARLDDVSWSREAMDACYRSLNLSTRRIINDLGADQRSKLDKCLPPAILRLIHALRVLENRGSSHMRTESPALTPLELAEIDSSQLVDFVETHSARLELTYPPAFLDDMTREMRDLALFVDTTPEFKARLTTAQRFHGEGSGMTLWTSSVVPELARFTSLRMLAAGLATTVPVSARHRADQRRMWTRIAFREADNAFNLSLGDVAVEARLHSSQLTAFEEAHGSAVSTII</sequence>
<proteinExistence type="predicted"/>